<protein>
    <submittedName>
        <fullName evidence="2">Uncharacterized protein</fullName>
    </submittedName>
</protein>
<organism evidence="2 3">
    <name type="scientific">Pleurodeles waltl</name>
    <name type="common">Iberian ribbed newt</name>
    <dbReference type="NCBI Taxonomy" id="8319"/>
    <lineage>
        <taxon>Eukaryota</taxon>
        <taxon>Metazoa</taxon>
        <taxon>Chordata</taxon>
        <taxon>Craniata</taxon>
        <taxon>Vertebrata</taxon>
        <taxon>Euteleostomi</taxon>
        <taxon>Amphibia</taxon>
        <taxon>Batrachia</taxon>
        <taxon>Caudata</taxon>
        <taxon>Salamandroidea</taxon>
        <taxon>Salamandridae</taxon>
        <taxon>Pleurodelinae</taxon>
        <taxon>Pleurodeles</taxon>
    </lineage>
</organism>
<dbReference type="EMBL" id="JANPWB010000011">
    <property type="protein sequence ID" value="KAJ1129172.1"/>
    <property type="molecule type" value="Genomic_DNA"/>
</dbReference>
<dbReference type="Proteomes" id="UP001066276">
    <property type="component" value="Chromosome 7"/>
</dbReference>
<evidence type="ECO:0000256" key="1">
    <source>
        <dbReference type="SAM" id="MobiDB-lite"/>
    </source>
</evidence>
<feature type="compositionally biased region" description="Basic and acidic residues" evidence="1">
    <location>
        <begin position="1"/>
        <end position="27"/>
    </location>
</feature>
<sequence length="75" mass="8850">MGTRGKEEAKNSRGDCRKEPEETEKDRGKRKQHCQETWSFGIKSYSPVTVRCNKPEKKIEWEKTEGEKTLEWATF</sequence>
<evidence type="ECO:0000313" key="2">
    <source>
        <dbReference type="EMBL" id="KAJ1129172.1"/>
    </source>
</evidence>
<gene>
    <name evidence="2" type="ORF">NDU88_007543</name>
</gene>
<reference evidence="2" key="1">
    <citation type="journal article" date="2022" name="bioRxiv">
        <title>Sequencing and chromosome-scale assembly of the giantPleurodeles waltlgenome.</title>
        <authorList>
            <person name="Brown T."/>
            <person name="Elewa A."/>
            <person name="Iarovenko S."/>
            <person name="Subramanian E."/>
            <person name="Araus A.J."/>
            <person name="Petzold A."/>
            <person name="Susuki M."/>
            <person name="Suzuki K.-i.T."/>
            <person name="Hayashi T."/>
            <person name="Toyoda A."/>
            <person name="Oliveira C."/>
            <person name="Osipova E."/>
            <person name="Leigh N.D."/>
            <person name="Simon A."/>
            <person name="Yun M.H."/>
        </authorList>
    </citation>
    <scope>NUCLEOTIDE SEQUENCE</scope>
    <source>
        <strain evidence="2">20211129_DDA</strain>
        <tissue evidence="2">Liver</tissue>
    </source>
</reference>
<proteinExistence type="predicted"/>
<name>A0AAV7PPA9_PLEWA</name>
<dbReference type="AlphaFoldDB" id="A0AAV7PPA9"/>
<keyword evidence="3" id="KW-1185">Reference proteome</keyword>
<accession>A0AAV7PPA9</accession>
<comment type="caution">
    <text evidence="2">The sequence shown here is derived from an EMBL/GenBank/DDBJ whole genome shotgun (WGS) entry which is preliminary data.</text>
</comment>
<evidence type="ECO:0000313" key="3">
    <source>
        <dbReference type="Proteomes" id="UP001066276"/>
    </source>
</evidence>
<feature type="region of interest" description="Disordered" evidence="1">
    <location>
        <begin position="1"/>
        <end position="33"/>
    </location>
</feature>